<reference evidence="1" key="1">
    <citation type="submission" date="2021-02" db="EMBL/GenBank/DDBJ databases">
        <authorList>
            <consortium name="DOE Joint Genome Institute"/>
            <person name="Ahrendt S."/>
            <person name="Looney B.P."/>
            <person name="Miyauchi S."/>
            <person name="Morin E."/>
            <person name="Drula E."/>
            <person name="Courty P.E."/>
            <person name="Chicoki N."/>
            <person name="Fauchery L."/>
            <person name="Kohler A."/>
            <person name="Kuo A."/>
            <person name="Labutti K."/>
            <person name="Pangilinan J."/>
            <person name="Lipzen A."/>
            <person name="Riley R."/>
            <person name="Andreopoulos W."/>
            <person name="He G."/>
            <person name="Johnson J."/>
            <person name="Barry K.W."/>
            <person name="Grigoriev I.V."/>
            <person name="Nagy L."/>
            <person name="Hibbett D."/>
            <person name="Henrissat B."/>
            <person name="Matheny P.B."/>
            <person name="Labbe J."/>
            <person name="Martin F."/>
        </authorList>
    </citation>
    <scope>NUCLEOTIDE SEQUENCE</scope>
    <source>
        <strain evidence="1">FP105234-sp</strain>
    </source>
</reference>
<accession>A0ACB8RPK3</accession>
<sequence>MLDLEIALYWPPKHKLGWVSAFYFLNRYFTLFGYLPFMRDVFVYGNPAIRGEKYCDGITAYHQYFQITIQTLVGVLCMMRIYALYNRSRYMLGFLMAVAIAVIVSGVWVVATFRNRSIQIIASTIPGCIQLLTDADGRHLATGWSGVLVFDTIIFILTLYKGVKLGFRTEKGLLQVLIKDGTVYFTVLFLVNFGNILMLLMAPPILKTSTAALTNILSSTLISRVMLNLRAAPAARRMTGTSSESNAEGAPLTTTFDIELGIERTWSSSGPPSRDGEPHSARHRTFVANRESRVS</sequence>
<name>A0ACB8RPK3_9AGAM</name>
<keyword evidence="2" id="KW-1185">Reference proteome</keyword>
<gene>
    <name evidence="1" type="ORF">FA95DRAFT_88489</name>
</gene>
<protein>
    <submittedName>
        <fullName evidence="1">Uncharacterized protein</fullName>
    </submittedName>
</protein>
<proteinExistence type="predicted"/>
<comment type="caution">
    <text evidence="1">The sequence shown here is derived from an EMBL/GenBank/DDBJ whole genome shotgun (WGS) entry which is preliminary data.</text>
</comment>
<dbReference type="EMBL" id="MU275942">
    <property type="protein sequence ID" value="KAI0045797.1"/>
    <property type="molecule type" value="Genomic_DNA"/>
</dbReference>
<evidence type="ECO:0000313" key="2">
    <source>
        <dbReference type="Proteomes" id="UP000814033"/>
    </source>
</evidence>
<reference evidence="1" key="2">
    <citation type="journal article" date="2022" name="New Phytol.">
        <title>Evolutionary transition to the ectomycorrhizal habit in the genomes of a hyperdiverse lineage of mushroom-forming fungi.</title>
        <authorList>
            <person name="Looney B."/>
            <person name="Miyauchi S."/>
            <person name="Morin E."/>
            <person name="Drula E."/>
            <person name="Courty P.E."/>
            <person name="Kohler A."/>
            <person name="Kuo A."/>
            <person name="LaButti K."/>
            <person name="Pangilinan J."/>
            <person name="Lipzen A."/>
            <person name="Riley R."/>
            <person name="Andreopoulos W."/>
            <person name="He G."/>
            <person name="Johnson J."/>
            <person name="Nolan M."/>
            <person name="Tritt A."/>
            <person name="Barry K.W."/>
            <person name="Grigoriev I.V."/>
            <person name="Nagy L.G."/>
            <person name="Hibbett D."/>
            <person name="Henrissat B."/>
            <person name="Matheny P.B."/>
            <person name="Labbe J."/>
            <person name="Martin F.M."/>
        </authorList>
    </citation>
    <scope>NUCLEOTIDE SEQUENCE</scope>
    <source>
        <strain evidence="1">FP105234-sp</strain>
    </source>
</reference>
<evidence type="ECO:0000313" key="1">
    <source>
        <dbReference type="EMBL" id="KAI0045797.1"/>
    </source>
</evidence>
<dbReference type="Proteomes" id="UP000814033">
    <property type="component" value="Unassembled WGS sequence"/>
</dbReference>
<organism evidence="1 2">
    <name type="scientific">Auriscalpium vulgare</name>
    <dbReference type="NCBI Taxonomy" id="40419"/>
    <lineage>
        <taxon>Eukaryota</taxon>
        <taxon>Fungi</taxon>
        <taxon>Dikarya</taxon>
        <taxon>Basidiomycota</taxon>
        <taxon>Agaricomycotina</taxon>
        <taxon>Agaricomycetes</taxon>
        <taxon>Russulales</taxon>
        <taxon>Auriscalpiaceae</taxon>
        <taxon>Auriscalpium</taxon>
    </lineage>
</organism>